<name>F8PK34_SERL3</name>
<dbReference type="OMA" id="NLRICIS"/>
<dbReference type="OrthoDB" id="3263416at2759"/>
<sequence>TDESHTGEYLAQLVLRAIDLLGRNHFAGVTSDNTGNTCVARQLLCTEIKTLVQIPDLNLLCKDITQLDMFSPVVKSLRSIITYFCKSNAANNSLKQARKALNIARGLEGIGKTQFATVCISALSLQRCLPAMCHIINSKQVKFPAKKSHLTGLLQSSSPRSLEFELQIHCYTLVVTPIAKAIACLKSLRIDFSDIYLFYFTIGATIKQIFDDDNNPFSVEKSGQICAIFNTQFHGMLSDGPTDAPISAFDLNPCKYSKLNLEY</sequence>
<dbReference type="STRING" id="936435.F8PK34"/>
<dbReference type="AlphaFoldDB" id="F8PK34"/>
<dbReference type="SUPFAM" id="SSF53098">
    <property type="entry name" value="Ribonuclease H-like"/>
    <property type="match status" value="1"/>
</dbReference>
<protein>
    <recommendedName>
        <fullName evidence="3">DUF659 domain-containing protein</fullName>
    </recommendedName>
</protein>
<dbReference type="Proteomes" id="UP000008063">
    <property type="component" value="Unassembled WGS sequence"/>
</dbReference>
<dbReference type="HOGENOM" id="CLU_091935_0_0_1"/>
<feature type="non-terminal residue" evidence="1">
    <location>
        <position position="1"/>
    </location>
</feature>
<proteinExistence type="predicted"/>
<keyword evidence="2" id="KW-1185">Reference proteome</keyword>
<gene>
    <name evidence="1" type="ORF">SERLA73DRAFT_46828</name>
</gene>
<accession>F8PK34</accession>
<dbReference type="InParanoid" id="F8PK34"/>
<reference evidence="2" key="1">
    <citation type="journal article" date="2011" name="Science">
        <title>The plant cell wall-decomposing machinery underlies the functional diversity of forest fungi.</title>
        <authorList>
            <person name="Eastwood D.C."/>
            <person name="Floudas D."/>
            <person name="Binder M."/>
            <person name="Majcherczyk A."/>
            <person name="Schneider P."/>
            <person name="Aerts A."/>
            <person name="Asiegbu F.O."/>
            <person name="Baker S.E."/>
            <person name="Barry K."/>
            <person name="Bendiksby M."/>
            <person name="Blumentritt M."/>
            <person name="Coutinho P.M."/>
            <person name="Cullen D."/>
            <person name="de Vries R.P."/>
            <person name="Gathman A."/>
            <person name="Goodell B."/>
            <person name="Henrissat B."/>
            <person name="Ihrmark K."/>
            <person name="Kauserud H."/>
            <person name="Kohler A."/>
            <person name="LaButti K."/>
            <person name="Lapidus A."/>
            <person name="Lavin J.L."/>
            <person name="Lee Y.-H."/>
            <person name="Lindquist E."/>
            <person name="Lilly W."/>
            <person name="Lucas S."/>
            <person name="Morin E."/>
            <person name="Murat C."/>
            <person name="Oguiza J.A."/>
            <person name="Park J."/>
            <person name="Pisabarro A.G."/>
            <person name="Riley R."/>
            <person name="Rosling A."/>
            <person name="Salamov A."/>
            <person name="Schmidt O."/>
            <person name="Schmutz J."/>
            <person name="Skrede I."/>
            <person name="Stenlid J."/>
            <person name="Wiebenga A."/>
            <person name="Xie X."/>
            <person name="Kuees U."/>
            <person name="Hibbett D.S."/>
            <person name="Hoffmeister D."/>
            <person name="Hoegberg N."/>
            <person name="Martin F."/>
            <person name="Grigoriev I.V."/>
            <person name="Watkinson S.C."/>
        </authorList>
    </citation>
    <scope>NUCLEOTIDE SEQUENCE [LARGE SCALE GENOMIC DNA]</scope>
    <source>
        <strain evidence="2">strain S7.3</strain>
    </source>
</reference>
<evidence type="ECO:0000313" key="1">
    <source>
        <dbReference type="EMBL" id="EGO03274.1"/>
    </source>
</evidence>
<organism evidence="2">
    <name type="scientific">Serpula lacrymans var. lacrymans (strain S7.3)</name>
    <name type="common">Dry rot fungus</name>
    <dbReference type="NCBI Taxonomy" id="936435"/>
    <lineage>
        <taxon>Eukaryota</taxon>
        <taxon>Fungi</taxon>
        <taxon>Dikarya</taxon>
        <taxon>Basidiomycota</taxon>
        <taxon>Agaricomycotina</taxon>
        <taxon>Agaricomycetes</taxon>
        <taxon>Agaricomycetidae</taxon>
        <taxon>Boletales</taxon>
        <taxon>Coniophorineae</taxon>
        <taxon>Serpulaceae</taxon>
        <taxon>Serpula</taxon>
    </lineage>
</organism>
<evidence type="ECO:0008006" key="3">
    <source>
        <dbReference type="Google" id="ProtNLM"/>
    </source>
</evidence>
<dbReference type="EMBL" id="GL945475">
    <property type="protein sequence ID" value="EGO03274.1"/>
    <property type="molecule type" value="Genomic_DNA"/>
</dbReference>
<evidence type="ECO:0000313" key="2">
    <source>
        <dbReference type="Proteomes" id="UP000008063"/>
    </source>
</evidence>
<dbReference type="eggNOG" id="ENOG502RS5Z">
    <property type="taxonomic scope" value="Eukaryota"/>
</dbReference>
<dbReference type="InterPro" id="IPR012337">
    <property type="entry name" value="RNaseH-like_sf"/>
</dbReference>